<evidence type="ECO:0000256" key="4">
    <source>
        <dbReference type="ARBA" id="ARBA00022490"/>
    </source>
</evidence>
<accession>A0A6J8D151</accession>
<dbReference type="InterPro" id="IPR048278">
    <property type="entry name" value="PFN"/>
</dbReference>
<comment type="subcellular location">
    <subcellularLocation>
        <location evidence="1">Cytoplasm</location>
        <location evidence="1">Cytoskeleton</location>
    </subcellularLocation>
</comment>
<organism evidence="7 8">
    <name type="scientific">Mytilus coruscus</name>
    <name type="common">Sea mussel</name>
    <dbReference type="NCBI Taxonomy" id="42192"/>
    <lineage>
        <taxon>Eukaryota</taxon>
        <taxon>Metazoa</taxon>
        <taxon>Spiralia</taxon>
        <taxon>Lophotrochozoa</taxon>
        <taxon>Mollusca</taxon>
        <taxon>Bivalvia</taxon>
        <taxon>Autobranchia</taxon>
        <taxon>Pteriomorphia</taxon>
        <taxon>Mytilida</taxon>
        <taxon>Mytiloidea</taxon>
        <taxon>Mytilidae</taxon>
        <taxon>Mytilinae</taxon>
        <taxon>Mytilus</taxon>
    </lineage>
</organism>
<gene>
    <name evidence="7" type="ORF">MCOR_35122</name>
</gene>
<dbReference type="Gene3D" id="3.30.450.30">
    <property type="entry name" value="Dynein light chain 2a, cytoplasmic"/>
    <property type="match status" value="1"/>
</dbReference>
<dbReference type="GO" id="GO:0003785">
    <property type="term" value="F:actin monomer binding"/>
    <property type="evidence" value="ECO:0007669"/>
    <property type="project" value="TreeGrafter"/>
</dbReference>
<dbReference type="SUPFAM" id="SSF55770">
    <property type="entry name" value="Profilin (actin-binding protein)"/>
    <property type="match status" value="1"/>
</dbReference>
<keyword evidence="8" id="KW-1185">Reference proteome</keyword>
<evidence type="ECO:0000256" key="2">
    <source>
        <dbReference type="ARBA" id="ARBA00010058"/>
    </source>
</evidence>
<dbReference type="InterPro" id="IPR036140">
    <property type="entry name" value="PFN_sf"/>
</dbReference>
<dbReference type="EMBL" id="CACVKT020006353">
    <property type="protein sequence ID" value="CAC5400982.1"/>
    <property type="molecule type" value="Genomic_DNA"/>
</dbReference>
<comment type="subunit">
    <text evidence="3">Occurs in many kinds of cells as a complex with monomeric actin in a 1:1 ratio.</text>
</comment>
<dbReference type="GO" id="GO:0005938">
    <property type="term" value="C:cell cortex"/>
    <property type="evidence" value="ECO:0007669"/>
    <property type="project" value="TreeGrafter"/>
</dbReference>
<reference evidence="7 8" key="1">
    <citation type="submission" date="2020-06" db="EMBL/GenBank/DDBJ databases">
        <authorList>
            <person name="Li R."/>
            <person name="Bekaert M."/>
        </authorList>
    </citation>
    <scope>NUCLEOTIDE SEQUENCE [LARGE SCALE GENOMIC DNA]</scope>
    <source>
        <strain evidence="8">wild</strain>
    </source>
</reference>
<dbReference type="PANTHER" id="PTHR11604">
    <property type="entry name" value="PROFILIN"/>
    <property type="match status" value="1"/>
</dbReference>
<dbReference type="OrthoDB" id="421374at2759"/>
<dbReference type="PANTHER" id="PTHR11604:SF0">
    <property type="entry name" value="PROFILIN"/>
    <property type="match status" value="1"/>
</dbReference>
<evidence type="ECO:0000256" key="1">
    <source>
        <dbReference type="ARBA" id="ARBA00004245"/>
    </source>
</evidence>
<protein>
    <submittedName>
        <fullName evidence="7">PFN</fullName>
    </submittedName>
</protein>
<dbReference type="InterPro" id="IPR005455">
    <property type="entry name" value="PFN_euk"/>
</dbReference>
<sequence length="158" mass="17738">MATVAESPVSYDNSMDVSRIGNSSLQEECVLKLWNEYITESLIESTPCEIGIYEWKNNRTIVTTKKFKISAEELNHIKDGMECPNIVYRKGVTVDGYHYNVQVADGKYGIYARTLDKGCTVCKTFSMLIIATNGNGVKSSKCNEEIMKLGDYLQRLGL</sequence>
<name>A0A6J8D151_MYTCO</name>
<dbReference type="AlphaFoldDB" id="A0A6J8D151"/>
<keyword evidence="5" id="KW-0009">Actin-binding</keyword>
<evidence type="ECO:0000313" key="7">
    <source>
        <dbReference type="EMBL" id="CAC5400982.1"/>
    </source>
</evidence>
<keyword evidence="6" id="KW-0206">Cytoskeleton</keyword>
<comment type="similarity">
    <text evidence="2">Belongs to the profilin family.</text>
</comment>
<dbReference type="GO" id="GO:0005856">
    <property type="term" value="C:cytoskeleton"/>
    <property type="evidence" value="ECO:0007669"/>
    <property type="project" value="UniProtKB-SubCell"/>
</dbReference>
<keyword evidence="4" id="KW-0963">Cytoplasm</keyword>
<evidence type="ECO:0000256" key="5">
    <source>
        <dbReference type="ARBA" id="ARBA00023203"/>
    </source>
</evidence>
<dbReference type="Proteomes" id="UP000507470">
    <property type="component" value="Unassembled WGS sequence"/>
</dbReference>
<evidence type="ECO:0000256" key="3">
    <source>
        <dbReference type="ARBA" id="ARBA00011583"/>
    </source>
</evidence>
<evidence type="ECO:0000256" key="6">
    <source>
        <dbReference type="ARBA" id="ARBA00023212"/>
    </source>
</evidence>
<proteinExistence type="inferred from homology"/>
<dbReference type="Pfam" id="PF00235">
    <property type="entry name" value="Profilin"/>
    <property type="match status" value="1"/>
</dbReference>
<evidence type="ECO:0000313" key="8">
    <source>
        <dbReference type="Proteomes" id="UP000507470"/>
    </source>
</evidence>